<dbReference type="SMART" id="SM00342">
    <property type="entry name" value="HTH_ARAC"/>
    <property type="match status" value="1"/>
</dbReference>
<sequence>MRFEMRKPMKLLRPWIECYWNVELTTGTKVKKETILPNGKIEMIFALQGDYHVMNRSTKPMHQAWLSGIHHSPLEIQYSGSSNLVGIRFYPHGLFPFLNIPIHETVNQVEHLQSFWGQLQGEVYEALCTLEGSASMYTVLNQLLMKKITEQKTTQHQAVSHLVAQIKANPNQSIAELAMRTGFTQRHLNRVFKDQTGINPKLFGRITRFEQAFSLLHAKSEEDVSTIVSELGYYDQSHFNREFKRFSGMTPFEYRKRAIESNNFL</sequence>
<dbReference type="Pfam" id="PF20240">
    <property type="entry name" value="DUF6597"/>
    <property type="match status" value="1"/>
</dbReference>
<dbReference type="SUPFAM" id="SSF46689">
    <property type="entry name" value="Homeodomain-like"/>
    <property type="match status" value="2"/>
</dbReference>
<comment type="caution">
    <text evidence="5">The sequence shown here is derived from an EMBL/GenBank/DDBJ whole genome shotgun (WGS) entry which is preliminary data.</text>
</comment>
<dbReference type="PANTHER" id="PTHR46796">
    <property type="entry name" value="HTH-TYPE TRANSCRIPTIONAL ACTIVATOR RHAS-RELATED"/>
    <property type="match status" value="1"/>
</dbReference>
<organism evidence="5 6">
    <name type="scientific">Thalassobacillus hwangdonensis</name>
    <dbReference type="NCBI Taxonomy" id="546108"/>
    <lineage>
        <taxon>Bacteria</taxon>
        <taxon>Bacillati</taxon>
        <taxon>Bacillota</taxon>
        <taxon>Bacilli</taxon>
        <taxon>Bacillales</taxon>
        <taxon>Bacillaceae</taxon>
        <taxon>Thalassobacillus</taxon>
    </lineage>
</organism>
<evidence type="ECO:0000256" key="2">
    <source>
        <dbReference type="ARBA" id="ARBA00023125"/>
    </source>
</evidence>
<evidence type="ECO:0000313" key="6">
    <source>
        <dbReference type="Proteomes" id="UP001596990"/>
    </source>
</evidence>
<dbReference type="RefSeq" id="WP_386059676.1">
    <property type="nucleotide sequence ID" value="NZ_JBHTKL010000005.1"/>
</dbReference>
<reference evidence="6" key="1">
    <citation type="journal article" date="2019" name="Int. J. Syst. Evol. Microbiol.">
        <title>The Global Catalogue of Microorganisms (GCM) 10K type strain sequencing project: providing services to taxonomists for standard genome sequencing and annotation.</title>
        <authorList>
            <consortium name="The Broad Institute Genomics Platform"/>
            <consortium name="The Broad Institute Genome Sequencing Center for Infectious Disease"/>
            <person name="Wu L."/>
            <person name="Ma J."/>
        </authorList>
    </citation>
    <scope>NUCLEOTIDE SEQUENCE [LARGE SCALE GENOMIC DNA]</scope>
    <source>
        <strain evidence="6">CCUG 56607</strain>
    </source>
</reference>
<dbReference type="Pfam" id="PF12833">
    <property type="entry name" value="HTH_18"/>
    <property type="match status" value="1"/>
</dbReference>
<proteinExistence type="predicted"/>
<feature type="domain" description="HTH araC/xylS-type" evidence="4">
    <location>
        <begin position="156"/>
        <end position="257"/>
    </location>
</feature>
<keyword evidence="2" id="KW-0238">DNA-binding</keyword>
<gene>
    <name evidence="5" type="ORF">ACFQ2J_10335</name>
</gene>
<dbReference type="InterPro" id="IPR050204">
    <property type="entry name" value="AraC_XylS_family_regulators"/>
</dbReference>
<evidence type="ECO:0000256" key="1">
    <source>
        <dbReference type="ARBA" id="ARBA00023015"/>
    </source>
</evidence>
<evidence type="ECO:0000256" key="3">
    <source>
        <dbReference type="ARBA" id="ARBA00023163"/>
    </source>
</evidence>
<accession>A0ABW3L4R6</accession>
<keyword evidence="1" id="KW-0805">Transcription regulation</keyword>
<dbReference type="Proteomes" id="UP001596990">
    <property type="component" value="Unassembled WGS sequence"/>
</dbReference>
<dbReference type="InterPro" id="IPR009057">
    <property type="entry name" value="Homeodomain-like_sf"/>
</dbReference>
<dbReference type="PROSITE" id="PS01124">
    <property type="entry name" value="HTH_ARAC_FAMILY_2"/>
    <property type="match status" value="1"/>
</dbReference>
<keyword evidence="3" id="KW-0804">Transcription</keyword>
<evidence type="ECO:0000313" key="5">
    <source>
        <dbReference type="EMBL" id="MFD1019569.1"/>
    </source>
</evidence>
<evidence type="ECO:0000259" key="4">
    <source>
        <dbReference type="PROSITE" id="PS01124"/>
    </source>
</evidence>
<keyword evidence="6" id="KW-1185">Reference proteome</keyword>
<dbReference type="InterPro" id="IPR046532">
    <property type="entry name" value="DUF6597"/>
</dbReference>
<dbReference type="InterPro" id="IPR018060">
    <property type="entry name" value="HTH_AraC"/>
</dbReference>
<dbReference type="PRINTS" id="PR00032">
    <property type="entry name" value="HTHARAC"/>
</dbReference>
<name>A0ABW3L4R6_9BACI</name>
<dbReference type="EMBL" id="JBHTKL010000005">
    <property type="protein sequence ID" value="MFD1019569.1"/>
    <property type="molecule type" value="Genomic_DNA"/>
</dbReference>
<protein>
    <submittedName>
        <fullName evidence="5">DUF6597 domain-containing transcriptional factor</fullName>
    </submittedName>
</protein>
<dbReference type="Gene3D" id="1.10.10.60">
    <property type="entry name" value="Homeodomain-like"/>
    <property type="match status" value="1"/>
</dbReference>
<dbReference type="InterPro" id="IPR020449">
    <property type="entry name" value="Tscrpt_reg_AraC-type_HTH"/>
</dbReference>